<keyword evidence="7" id="KW-1185">Reference proteome</keyword>
<dbReference type="GO" id="GO:0003677">
    <property type="term" value="F:DNA binding"/>
    <property type="evidence" value="ECO:0007669"/>
    <property type="project" value="UniProtKB-KW"/>
</dbReference>
<protein>
    <submittedName>
        <fullName evidence="6">LysR family transcriptional regulator</fullName>
    </submittedName>
</protein>
<evidence type="ECO:0000313" key="6">
    <source>
        <dbReference type="EMBL" id="KAA5541762.1"/>
    </source>
</evidence>
<accession>A0A5M6D632</accession>
<dbReference type="Pfam" id="PF03466">
    <property type="entry name" value="LysR_substrate"/>
    <property type="match status" value="1"/>
</dbReference>
<keyword evidence="4" id="KW-0804">Transcription</keyword>
<dbReference type="Proteomes" id="UP000324479">
    <property type="component" value="Unassembled WGS sequence"/>
</dbReference>
<evidence type="ECO:0000313" key="7">
    <source>
        <dbReference type="Proteomes" id="UP000324479"/>
    </source>
</evidence>
<evidence type="ECO:0000256" key="1">
    <source>
        <dbReference type="ARBA" id="ARBA00009437"/>
    </source>
</evidence>
<evidence type="ECO:0000256" key="4">
    <source>
        <dbReference type="ARBA" id="ARBA00023163"/>
    </source>
</evidence>
<dbReference type="SUPFAM" id="SSF53850">
    <property type="entry name" value="Periplasmic binding protein-like II"/>
    <property type="match status" value="1"/>
</dbReference>
<dbReference type="GO" id="GO:0005829">
    <property type="term" value="C:cytosol"/>
    <property type="evidence" value="ECO:0007669"/>
    <property type="project" value="TreeGrafter"/>
</dbReference>
<dbReference type="InterPro" id="IPR036388">
    <property type="entry name" value="WH-like_DNA-bd_sf"/>
</dbReference>
<dbReference type="Gene3D" id="1.10.10.10">
    <property type="entry name" value="Winged helix-like DNA-binding domain superfamily/Winged helix DNA-binding domain"/>
    <property type="match status" value="1"/>
</dbReference>
<dbReference type="PANTHER" id="PTHR30419:SF8">
    <property type="entry name" value="NITROGEN ASSIMILATION TRANSCRIPTIONAL ACTIVATOR-RELATED"/>
    <property type="match status" value="1"/>
</dbReference>
<dbReference type="InterPro" id="IPR005119">
    <property type="entry name" value="LysR_subst-bd"/>
</dbReference>
<comment type="similarity">
    <text evidence="1">Belongs to the LysR transcriptional regulatory family.</text>
</comment>
<dbReference type="GO" id="GO:0003700">
    <property type="term" value="F:DNA-binding transcription factor activity"/>
    <property type="evidence" value="ECO:0007669"/>
    <property type="project" value="InterPro"/>
</dbReference>
<dbReference type="InterPro" id="IPR050950">
    <property type="entry name" value="HTH-type_LysR_regulators"/>
</dbReference>
<dbReference type="EMBL" id="VWOX01000009">
    <property type="protein sequence ID" value="KAA5541762.1"/>
    <property type="molecule type" value="Genomic_DNA"/>
</dbReference>
<keyword evidence="2" id="KW-0805">Transcription regulation</keyword>
<sequence>MPHVPDSDGGRSADLSVAQLHTFRQVMQEGGYAAAAKVSHLSVPSVWQHIRSLEKVYGVQLFDREGRQVRPTEAARRLYEQVDRILVQLESTFDLVDASAGDKTIRIVTGVRMMLEDLAGPLAAFRQRHPNRLVIRQGNEHRAEELLLADEVDLAMTLEPGLKQASPYLHYEPAYTVEFLAVAKKGHPYATARSGSLKELAKHDLIVTTTGTHGRDALDQAFHREGLKARIVAETDNSAFTIACVAAGMGVGILAGRANGDLCRKLATRSMNKHFGRRRISWMWRKGRLLSEPMLELIEAVKQLDRAES</sequence>
<gene>
    <name evidence="6" type="ORF">FYK55_16215</name>
</gene>
<organism evidence="6 7">
    <name type="scientific">Roseiconus nitratireducens</name>
    <dbReference type="NCBI Taxonomy" id="2605748"/>
    <lineage>
        <taxon>Bacteria</taxon>
        <taxon>Pseudomonadati</taxon>
        <taxon>Planctomycetota</taxon>
        <taxon>Planctomycetia</taxon>
        <taxon>Pirellulales</taxon>
        <taxon>Pirellulaceae</taxon>
        <taxon>Roseiconus</taxon>
    </lineage>
</organism>
<evidence type="ECO:0000259" key="5">
    <source>
        <dbReference type="PROSITE" id="PS50931"/>
    </source>
</evidence>
<dbReference type="InterPro" id="IPR036390">
    <property type="entry name" value="WH_DNA-bd_sf"/>
</dbReference>
<reference evidence="6 7" key="1">
    <citation type="submission" date="2019-08" db="EMBL/GenBank/DDBJ databases">
        <authorList>
            <person name="Dhanesh K."/>
            <person name="Kumar G."/>
            <person name="Sasikala C."/>
            <person name="Venkata Ramana C."/>
        </authorList>
    </citation>
    <scope>NUCLEOTIDE SEQUENCE [LARGE SCALE GENOMIC DNA]</scope>
    <source>
        <strain evidence="6 7">JC645</strain>
    </source>
</reference>
<name>A0A5M6D632_9BACT</name>
<comment type="caution">
    <text evidence="6">The sequence shown here is derived from an EMBL/GenBank/DDBJ whole genome shotgun (WGS) entry which is preliminary data.</text>
</comment>
<dbReference type="InterPro" id="IPR000847">
    <property type="entry name" value="LysR_HTH_N"/>
</dbReference>
<keyword evidence="3" id="KW-0238">DNA-binding</keyword>
<evidence type="ECO:0000256" key="2">
    <source>
        <dbReference type="ARBA" id="ARBA00023015"/>
    </source>
</evidence>
<dbReference type="CDD" id="cd05466">
    <property type="entry name" value="PBP2_LTTR_substrate"/>
    <property type="match status" value="1"/>
</dbReference>
<dbReference type="RefSeq" id="WP_150077494.1">
    <property type="nucleotide sequence ID" value="NZ_VWOX01000009.1"/>
</dbReference>
<evidence type="ECO:0000256" key="3">
    <source>
        <dbReference type="ARBA" id="ARBA00023125"/>
    </source>
</evidence>
<dbReference type="PROSITE" id="PS50931">
    <property type="entry name" value="HTH_LYSR"/>
    <property type="match status" value="1"/>
</dbReference>
<dbReference type="SUPFAM" id="SSF46785">
    <property type="entry name" value="Winged helix' DNA-binding domain"/>
    <property type="match status" value="1"/>
</dbReference>
<proteinExistence type="inferred from homology"/>
<dbReference type="Gene3D" id="3.40.190.290">
    <property type="match status" value="1"/>
</dbReference>
<feature type="domain" description="HTH lysR-type" evidence="5">
    <location>
        <begin position="15"/>
        <end position="72"/>
    </location>
</feature>
<dbReference type="PANTHER" id="PTHR30419">
    <property type="entry name" value="HTH-TYPE TRANSCRIPTIONAL REGULATOR YBHD"/>
    <property type="match status" value="1"/>
</dbReference>
<dbReference type="Pfam" id="PF00126">
    <property type="entry name" value="HTH_1"/>
    <property type="match status" value="1"/>
</dbReference>
<dbReference type="AlphaFoldDB" id="A0A5M6D632"/>